<protein>
    <submittedName>
        <fullName evidence="2">Uncharacterized protein</fullName>
    </submittedName>
</protein>
<feature type="region of interest" description="Disordered" evidence="1">
    <location>
        <begin position="257"/>
        <end position="277"/>
    </location>
</feature>
<gene>
    <name evidence="2" type="ORF">CCR75_005023</name>
</gene>
<dbReference type="GeneID" id="94348779"/>
<feature type="compositionally biased region" description="Basic and acidic residues" evidence="1">
    <location>
        <begin position="257"/>
        <end position="274"/>
    </location>
</feature>
<sequence>METNARYALHDCEAAPPVWAARVRLTPELLQKLRQKPEHVALRLNVPVCDGASTTRGSNRKTSVMTLNTASECAGENTEEQYELLSFEENPNINYVCTFRRDAGESICGFNVYKTGAIHQKLLVQRLLDATEKGRIKDKHAKSVLESKSRASKLINSKVAKPTKRQRLTSSSKRSNVRTSLSLSCGALSKIVDSKQTCVLLSALSSTDADKIKEQIEKKSNADAEEALSNEKGVETNNGESEELIAPAISTIIATAAREEKSHESNPSKLDKDGTGIGQRCFKRTSAKAAKKVDTFVVTGKREQHQSTLAADVQGESAFNSISRPKEAEYKTTETRNNNQRAKGELDAVEAKDVKVKQHSNSLKIATLPNSGPEVKRARVRSALVSDRVKQARLPDLSFLPPTIKQICERLANYHGRSVILDVNDYDSFVETHEQFQRDWQLLDKAYSIMMIKIEGEHLRAELASHSSALQPVIEASSCKRESLLFVRDAMVSIQKILTSIQFSIDRFDVTHDSTNTPT</sequence>
<evidence type="ECO:0000313" key="2">
    <source>
        <dbReference type="EMBL" id="TDH69556.1"/>
    </source>
</evidence>
<dbReference type="KEGG" id="blac:94348779"/>
<organism evidence="2 3">
    <name type="scientific">Bremia lactucae</name>
    <name type="common">Lettuce downy mildew</name>
    <dbReference type="NCBI Taxonomy" id="4779"/>
    <lineage>
        <taxon>Eukaryota</taxon>
        <taxon>Sar</taxon>
        <taxon>Stramenopiles</taxon>
        <taxon>Oomycota</taxon>
        <taxon>Peronosporomycetes</taxon>
        <taxon>Peronosporales</taxon>
        <taxon>Peronosporaceae</taxon>
        <taxon>Bremia</taxon>
    </lineage>
</organism>
<proteinExistence type="predicted"/>
<dbReference type="EMBL" id="SHOA02000002">
    <property type="protein sequence ID" value="TDH69556.1"/>
    <property type="molecule type" value="Genomic_DNA"/>
</dbReference>
<evidence type="ECO:0000256" key="1">
    <source>
        <dbReference type="SAM" id="MobiDB-lite"/>
    </source>
</evidence>
<evidence type="ECO:0000313" key="3">
    <source>
        <dbReference type="Proteomes" id="UP000294530"/>
    </source>
</evidence>
<name>A0A976IF54_BRELC</name>
<dbReference type="OrthoDB" id="4869960at2759"/>
<dbReference type="AlphaFoldDB" id="A0A976IF54"/>
<dbReference type="RefSeq" id="XP_067819055.1">
    <property type="nucleotide sequence ID" value="XM_067963108.1"/>
</dbReference>
<keyword evidence="3" id="KW-1185">Reference proteome</keyword>
<feature type="region of interest" description="Disordered" evidence="1">
    <location>
        <begin position="220"/>
        <end position="239"/>
    </location>
</feature>
<accession>A0A976IF54</accession>
<reference evidence="2 3" key="1">
    <citation type="journal article" date="2021" name="Genome Biol.">
        <title>AFLAP: assembly-free linkage analysis pipeline using k-mers from genome sequencing data.</title>
        <authorList>
            <person name="Fletcher K."/>
            <person name="Zhang L."/>
            <person name="Gil J."/>
            <person name="Han R."/>
            <person name="Cavanaugh K."/>
            <person name="Michelmore R."/>
        </authorList>
    </citation>
    <scope>NUCLEOTIDE SEQUENCE [LARGE SCALE GENOMIC DNA]</scope>
    <source>
        <strain evidence="2 3">SF5</strain>
    </source>
</reference>
<dbReference type="Proteomes" id="UP000294530">
    <property type="component" value="Unassembled WGS sequence"/>
</dbReference>
<comment type="caution">
    <text evidence="2">The sequence shown here is derived from an EMBL/GenBank/DDBJ whole genome shotgun (WGS) entry which is preliminary data.</text>
</comment>